<gene>
    <name evidence="1" type="ORF">EG028_20405</name>
</gene>
<reference evidence="2" key="1">
    <citation type="submission" date="2018-11" db="EMBL/GenBank/DDBJ databases">
        <title>Chitinophaga lutea sp.nov., isolate from arsenic contaminated soil.</title>
        <authorList>
            <person name="Zong Y."/>
        </authorList>
    </citation>
    <scope>NUCLEOTIDE SEQUENCE [LARGE SCALE GENOMIC DNA]</scope>
    <source>
        <strain evidence="2">YLT18</strain>
    </source>
</reference>
<dbReference type="AlphaFoldDB" id="A0A3N4M7P6"/>
<organism evidence="1 2">
    <name type="scientific">Chitinophaga barathri</name>
    <dbReference type="NCBI Taxonomy" id="1647451"/>
    <lineage>
        <taxon>Bacteria</taxon>
        <taxon>Pseudomonadati</taxon>
        <taxon>Bacteroidota</taxon>
        <taxon>Chitinophagia</taxon>
        <taxon>Chitinophagales</taxon>
        <taxon>Chitinophagaceae</taxon>
        <taxon>Chitinophaga</taxon>
    </lineage>
</organism>
<dbReference type="RefSeq" id="WP_120518126.1">
    <property type="nucleotide sequence ID" value="NZ_QXZY01000011.1"/>
</dbReference>
<comment type="caution">
    <text evidence="1">The sequence shown here is derived from an EMBL/GenBank/DDBJ whole genome shotgun (WGS) entry which is preliminary data.</text>
</comment>
<evidence type="ECO:0000313" key="1">
    <source>
        <dbReference type="EMBL" id="RPD39482.1"/>
    </source>
</evidence>
<protein>
    <submittedName>
        <fullName evidence="1">Uncharacterized protein</fullName>
    </submittedName>
</protein>
<keyword evidence="2" id="KW-1185">Reference proteome</keyword>
<sequence length="89" mass="9865">MPFLLEVSINEEKTTLAGFQEGFHVLTAMIDVMNGPAVGESVAINVSGKRRDASERLKWLSENLKIGDEIQIKVLKDGLISEPKEIKKL</sequence>
<accession>A0A3N4M7P6</accession>
<dbReference type="Proteomes" id="UP000279089">
    <property type="component" value="Unassembled WGS sequence"/>
</dbReference>
<name>A0A3N4M7P6_9BACT</name>
<dbReference type="EMBL" id="RMBX01000011">
    <property type="protein sequence ID" value="RPD39482.1"/>
    <property type="molecule type" value="Genomic_DNA"/>
</dbReference>
<evidence type="ECO:0000313" key="2">
    <source>
        <dbReference type="Proteomes" id="UP000279089"/>
    </source>
</evidence>
<proteinExistence type="predicted"/>